<dbReference type="InterPro" id="IPR011011">
    <property type="entry name" value="Znf_FYVE_PHD"/>
</dbReference>
<keyword evidence="2" id="KW-1185">Reference proteome</keyword>
<dbReference type="AlphaFoldDB" id="A0AAD5VJU5"/>
<comment type="caution">
    <text evidence="1">The sequence shown here is derived from an EMBL/GenBank/DDBJ whole genome shotgun (WGS) entry which is preliminary data.</text>
</comment>
<organism evidence="1 2">
    <name type="scientific">Leucocoprinus birnbaumii</name>
    <dbReference type="NCBI Taxonomy" id="56174"/>
    <lineage>
        <taxon>Eukaryota</taxon>
        <taxon>Fungi</taxon>
        <taxon>Dikarya</taxon>
        <taxon>Basidiomycota</taxon>
        <taxon>Agaricomycotina</taxon>
        <taxon>Agaricomycetes</taxon>
        <taxon>Agaricomycetidae</taxon>
        <taxon>Agaricales</taxon>
        <taxon>Agaricineae</taxon>
        <taxon>Agaricaceae</taxon>
        <taxon>Leucocoprinus</taxon>
    </lineage>
</organism>
<dbReference type="SUPFAM" id="SSF57903">
    <property type="entry name" value="FYVE/PHD zinc finger"/>
    <property type="match status" value="1"/>
</dbReference>
<evidence type="ECO:0000313" key="1">
    <source>
        <dbReference type="EMBL" id="KAJ3553770.1"/>
    </source>
</evidence>
<name>A0AAD5VJU5_9AGAR</name>
<sequence length="290" mass="33572">MYVLRGLINRLQANIFARLFVVGPGTQRGPELHHAQTYWKVYVHAIYIGISQAQPEWHDKIFLHCDYLYGKRDFGAVRLRAPDIKAEIVERLGEMELVMSDVPAIIHGSTVEDKCELYRFESHCLDEPDIPPGSWYFRYELDYEKDNKNVVHGKIKDLNPTLCKCGKTYNPNTERQVYCLSCKRWAHIECCKENGPRFHNSKDTMTFANKLACAPRTRGITDAEDPDDWTLVGSGRRLGEYCTWLKSNPNAEEDDVKEYFESNFGEQFYHALMTDLELPGMCCPRCERAL</sequence>
<reference evidence="1" key="1">
    <citation type="submission" date="2022-07" db="EMBL/GenBank/DDBJ databases">
        <title>Genome Sequence of Leucocoprinus birnbaumii.</title>
        <authorList>
            <person name="Buettner E."/>
        </authorList>
    </citation>
    <scope>NUCLEOTIDE SEQUENCE</scope>
    <source>
        <strain evidence="1">VT141</strain>
    </source>
</reference>
<protein>
    <recommendedName>
        <fullName evidence="3">BAH domain-containing protein</fullName>
    </recommendedName>
</protein>
<evidence type="ECO:0000313" key="2">
    <source>
        <dbReference type="Proteomes" id="UP001213000"/>
    </source>
</evidence>
<dbReference type="EMBL" id="JANIEX010001872">
    <property type="protein sequence ID" value="KAJ3553770.1"/>
    <property type="molecule type" value="Genomic_DNA"/>
</dbReference>
<gene>
    <name evidence="1" type="ORF">NP233_g12571</name>
</gene>
<proteinExistence type="predicted"/>
<evidence type="ECO:0008006" key="3">
    <source>
        <dbReference type="Google" id="ProtNLM"/>
    </source>
</evidence>
<dbReference type="Proteomes" id="UP001213000">
    <property type="component" value="Unassembled WGS sequence"/>
</dbReference>
<accession>A0AAD5VJU5</accession>